<keyword evidence="2" id="KW-0732">Signal</keyword>
<dbReference type="RefSeq" id="XP_004333427.1">
    <property type="nucleotide sequence ID" value="XM_004333379.1"/>
</dbReference>
<sequence length="437" mass="48113">MKFSTLLLCLLALSAFSVVLAGRLGEGEGDLDACLQGLSEDSQTEATLEIELDALKAEYDSIRHEVDVWQWYRDDNRTDAMVCLKNLTLCNDANEFKTVSVNGDKREVHYRDVEQLKFKHPIEKHEDALKARIAALDRHFAKGGVKLSPKRHTREVLQCTLEQCIDFRASSIAYINSLEMAIEKYHQKISDVKNGVITWSRFSRQYQDLLNVCLATLDKCTSGARLLKISYTNGSPRTFSANVNAAWAGLGDSTFSFAAYDAELSALSTGDDVAVDDAFSGTNLDGLTLTAFPAAPLADGESILLGNLEADATYHTHFSYIATQVNSAYQLPLPGTSLVLFDEEGNFIHDASREPNKRRSTRGKRYNWPDLDCGAEGHPIPFGEPHIRTFLATDLFSEGAIDSNNGGYGAFTVEEIRFVAPYPSSIPASAFLPEGAV</sequence>
<reference evidence="3 4" key="1">
    <citation type="journal article" date="2013" name="Genome Biol.">
        <title>Genome of Acanthamoeba castellanii highlights extensive lateral gene transfer and early evolution of tyrosine kinase signaling.</title>
        <authorList>
            <person name="Clarke M."/>
            <person name="Lohan A.J."/>
            <person name="Liu B."/>
            <person name="Lagkouvardos I."/>
            <person name="Roy S."/>
            <person name="Zafar N."/>
            <person name="Bertelli C."/>
            <person name="Schilde C."/>
            <person name="Kianianmomeni A."/>
            <person name="Burglin T.R."/>
            <person name="Frech C."/>
            <person name="Turcotte B."/>
            <person name="Kopec K.O."/>
            <person name="Synnott J.M."/>
            <person name="Choo C."/>
            <person name="Paponov I."/>
            <person name="Finkler A."/>
            <person name="Soon Heng Tan C."/>
            <person name="Hutchins A.P."/>
            <person name="Weinmeier T."/>
            <person name="Rattei T."/>
            <person name="Chu J.S."/>
            <person name="Gimenez G."/>
            <person name="Irimia M."/>
            <person name="Rigden D.J."/>
            <person name="Fitzpatrick D.A."/>
            <person name="Lorenzo-Morales J."/>
            <person name="Bateman A."/>
            <person name="Chiu C.H."/>
            <person name="Tang P."/>
            <person name="Hegemann P."/>
            <person name="Fromm H."/>
            <person name="Raoult D."/>
            <person name="Greub G."/>
            <person name="Miranda-Saavedra D."/>
            <person name="Chen N."/>
            <person name="Nash P."/>
            <person name="Ginger M.L."/>
            <person name="Horn M."/>
            <person name="Schaap P."/>
            <person name="Caler L."/>
            <person name="Loftus B."/>
        </authorList>
    </citation>
    <scope>NUCLEOTIDE SEQUENCE [LARGE SCALE GENOMIC DNA]</scope>
    <source>
        <strain evidence="3 4">Neff</strain>
    </source>
</reference>
<evidence type="ECO:0000313" key="3">
    <source>
        <dbReference type="EMBL" id="ELR11414.1"/>
    </source>
</evidence>
<dbReference type="Proteomes" id="UP000011083">
    <property type="component" value="Unassembled WGS sequence"/>
</dbReference>
<keyword evidence="4" id="KW-1185">Reference proteome</keyword>
<accession>L8GEV9</accession>
<evidence type="ECO:0000256" key="2">
    <source>
        <dbReference type="SAM" id="SignalP"/>
    </source>
</evidence>
<dbReference type="KEGG" id="acan:ACA1_323110"/>
<dbReference type="GeneID" id="14911857"/>
<feature type="chain" id="PRO_5003989694" evidence="2">
    <location>
        <begin position="22"/>
        <end position="437"/>
    </location>
</feature>
<gene>
    <name evidence="3" type="ORF">ACA1_323110</name>
</gene>
<feature type="coiled-coil region" evidence="1">
    <location>
        <begin position="38"/>
        <end position="65"/>
    </location>
</feature>
<evidence type="ECO:0000313" key="4">
    <source>
        <dbReference type="Proteomes" id="UP000011083"/>
    </source>
</evidence>
<name>L8GEV9_ACACF</name>
<feature type="signal peptide" evidence="2">
    <location>
        <begin position="1"/>
        <end position="21"/>
    </location>
</feature>
<dbReference type="VEuPathDB" id="AmoebaDB:ACA1_323110"/>
<organism evidence="3 4">
    <name type="scientific">Acanthamoeba castellanii (strain ATCC 30010 / Neff)</name>
    <dbReference type="NCBI Taxonomy" id="1257118"/>
    <lineage>
        <taxon>Eukaryota</taxon>
        <taxon>Amoebozoa</taxon>
        <taxon>Discosea</taxon>
        <taxon>Longamoebia</taxon>
        <taxon>Centramoebida</taxon>
        <taxon>Acanthamoebidae</taxon>
        <taxon>Acanthamoeba</taxon>
    </lineage>
</organism>
<proteinExistence type="predicted"/>
<keyword evidence="1" id="KW-0175">Coiled coil</keyword>
<protein>
    <submittedName>
        <fullName evidence="3">Uncharacterized protein</fullName>
    </submittedName>
</protein>
<dbReference type="EMBL" id="KB008152">
    <property type="protein sequence ID" value="ELR11414.1"/>
    <property type="molecule type" value="Genomic_DNA"/>
</dbReference>
<dbReference type="AlphaFoldDB" id="L8GEV9"/>
<evidence type="ECO:0000256" key="1">
    <source>
        <dbReference type="SAM" id="Coils"/>
    </source>
</evidence>